<name>A0A450USR7_9GAMM</name>
<evidence type="ECO:0000313" key="3">
    <source>
        <dbReference type="EMBL" id="VFJ88287.1"/>
    </source>
</evidence>
<dbReference type="EMBL" id="CAADFJ010000002">
    <property type="protein sequence ID" value="VFJ95506.1"/>
    <property type="molecule type" value="Genomic_DNA"/>
</dbReference>
<protein>
    <submittedName>
        <fullName evidence="4">Uncharacterized protein</fullName>
    </submittedName>
</protein>
<accession>A0A450USR7</accession>
<gene>
    <name evidence="2" type="ORF">BECKH772A_GA0070896_1000155</name>
    <name evidence="3" type="ORF">BECKH772B_GA0070898_1000147</name>
    <name evidence="4" type="ORF">BECKH772C_GA0070978_1000255</name>
</gene>
<reference evidence="4" key="1">
    <citation type="submission" date="2019-02" db="EMBL/GenBank/DDBJ databases">
        <authorList>
            <person name="Gruber-Vodicka R. H."/>
            <person name="Seah K. B. B."/>
        </authorList>
    </citation>
    <scope>NUCLEOTIDE SEQUENCE</scope>
    <source>
        <strain evidence="4">BECK_SA2B12</strain>
        <strain evidence="2">BECK_SA2B15</strain>
        <strain evidence="3">BECK_SA2B20</strain>
    </source>
</reference>
<dbReference type="EMBL" id="CAADFI010000001">
    <property type="protein sequence ID" value="VFJ88287.1"/>
    <property type="molecule type" value="Genomic_DNA"/>
</dbReference>
<evidence type="ECO:0000256" key="1">
    <source>
        <dbReference type="SAM" id="MobiDB-lite"/>
    </source>
</evidence>
<dbReference type="AlphaFoldDB" id="A0A450USR7"/>
<feature type="region of interest" description="Disordered" evidence="1">
    <location>
        <begin position="33"/>
        <end position="62"/>
    </location>
</feature>
<proteinExistence type="predicted"/>
<dbReference type="EMBL" id="CAADFG010000001">
    <property type="protein sequence ID" value="VFJ86414.1"/>
    <property type="molecule type" value="Genomic_DNA"/>
</dbReference>
<evidence type="ECO:0000313" key="4">
    <source>
        <dbReference type="EMBL" id="VFJ95506.1"/>
    </source>
</evidence>
<organism evidence="4">
    <name type="scientific">Candidatus Kentrum eta</name>
    <dbReference type="NCBI Taxonomy" id="2126337"/>
    <lineage>
        <taxon>Bacteria</taxon>
        <taxon>Pseudomonadati</taxon>
        <taxon>Pseudomonadota</taxon>
        <taxon>Gammaproteobacteria</taxon>
        <taxon>Candidatus Kentrum</taxon>
    </lineage>
</organism>
<sequence>MRLPEKAPAGLVHGHHPELEAYAAGLSGEGRLRLLTSPRGEGDGASGGILPHGGHLTHGAGKMAPYRGGIAPLWGAMALYGGVVDPWQGAMAPERGEMEHG</sequence>
<evidence type="ECO:0000313" key="2">
    <source>
        <dbReference type="EMBL" id="VFJ86414.1"/>
    </source>
</evidence>